<dbReference type="InterPro" id="IPR001792">
    <property type="entry name" value="Acylphosphatase-like_dom"/>
</dbReference>
<keyword evidence="4" id="KW-0378">Hydrolase</keyword>
<evidence type="ECO:0000313" key="9">
    <source>
        <dbReference type="Proteomes" id="UP000185657"/>
    </source>
</evidence>
<dbReference type="AlphaFoldDB" id="A0A167GE54"/>
<reference evidence="8 9" key="1">
    <citation type="submission" date="2016-02" db="EMBL/GenBank/DDBJ databases">
        <title>Draft genome sequence of Hydrogenophaga sp. LPB0072.</title>
        <authorList>
            <person name="Shin S.-K."/>
            <person name="Yi H."/>
        </authorList>
    </citation>
    <scope>NUCLEOTIDE SEQUENCE [LARGE SCALE GENOMIC DNA]</scope>
    <source>
        <strain evidence="8 9">LPB0072</strain>
    </source>
</reference>
<feature type="active site" evidence="4">
    <location>
        <position position="26"/>
    </location>
</feature>
<dbReference type="EC" id="3.6.1.7" evidence="2 4"/>
<evidence type="ECO:0000259" key="6">
    <source>
        <dbReference type="PROSITE" id="PS51160"/>
    </source>
</evidence>
<keyword evidence="9" id="KW-1185">Reference proteome</keyword>
<dbReference type="RefSeq" id="WP_066096695.1">
    <property type="nucleotide sequence ID" value="NZ_CP017476.1"/>
</dbReference>
<dbReference type="GO" id="GO:0003998">
    <property type="term" value="F:acylphosphatase activity"/>
    <property type="evidence" value="ECO:0007669"/>
    <property type="project" value="UniProtKB-EC"/>
</dbReference>
<dbReference type="Proteomes" id="UP000185680">
    <property type="component" value="Chromosome"/>
</dbReference>
<dbReference type="EMBL" id="CP017476">
    <property type="protein sequence ID" value="AOW11490.1"/>
    <property type="molecule type" value="Genomic_DNA"/>
</dbReference>
<dbReference type="SUPFAM" id="SSF54975">
    <property type="entry name" value="Acylphosphatase/BLUF domain-like"/>
    <property type="match status" value="1"/>
</dbReference>
<dbReference type="PROSITE" id="PS51160">
    <property type="entry name" value="ACYLPHOSPHATASE_3"/>
    <property type="match status" value="1"/>
</dbReference>
<dbReference type="EMBL" id="LVWD01000043">
    <property type="protein sequence ID" value="OAD39329.1"/>
    <property type="molecule type" value="Genomic_DNA"/>
</dbReference>
<feature type="domain" description="Acylphosphatase-like" evidence="6">
    <location>
        <begin position="11"/>
        <end position="96"/>
    </location>
</feature>
<evidence type="ECO:0000256" key="5">
    <source>
        <dbReference type="RuleBase" id="RU004168"/>
    </source>
</evidence>
<sequence>MNSETNQTTITRHLRITGRVQGVGYRWSMAQEAKRLGVNGWVRNRLDGSVEAVACGPEGAVLSLIEWAQRGPQLAMVDGVNVTDVGGSFEGFEQRETA</sequence>
<evidence type="ECO:0000313" key="10">
    <source>
        <dbReference type="Proteomes" id="UP000185680"/>
    </source>
</evidence>
<organism evidence="7 10">
    <name type="scientific">Hydrogenophaga crassostreae</name>
    <dbReference type="NCBI Taxonomy" id="1763535"/>
    <lineage>
        <taxon>Bacteria</taxon>
        <taxon>Pseudomonadati</taxon>
        <taxon>Pseudomonadota</taxon>
        <taxon>Betaproteobacteria</taxon>
        <taxon>Burkholderiales</taxon>
        <taxon>Comamonadaceae</taxon>
        <taxon>Hydrogenophaga</taxon>
    </lineage>
</organism>
<dbReference type="Proteomes" id="UP000185657">
    <property type="component" value="Unassembled WGS sequence"/>
</dbReference>
<dbReference type="Pfam" id="PF00708">
    <property type="entry name" value="Acylphosphatase"/>
    <property type="match status" value="1"/>
</dbReference>
<evidence type="ECO:0000313" key="7">
    <source>
        <dbReference type="EMBL" id="AOW11490.1"/>
    </source>
</evidence>
<proteinExistence type="inferred from homology"/>
<evidence type="ECO:0000256" key="3">
    <source>
        <dbReference type="ARBA" id="ARBA00047645"/>
    </source>
</evidence>
<dbReference type="OrthoDB" id="5295388at2"/>
<dbReference type="PROSITE" id="PS00151">
    <property type="entry name" value="ACYLPHOSPHATASE_2"/>
    <property type="match status" value="1"/>
</dbReference>
<dbReference type="InterPro" id="IPR017968">
    <property type="entry name" value="Acylphosphatase_CS"/>
</dbReference>
<dbReference type="Gene3D" id="3.30.70.100">
    <property type="match status" value="1"/>
</dbReference>
<evidence type="ECO:0000256" key="4">
    <source>
        <dbReference type="PROSITE-ProRule" id="PRU00520"/>
    </source>
</evidence>
<protein>
    <recommendedName>
        <fullName evidence="2 4">acylphosphatase</fullName>
        <ecNumber evidence="2 4">3.6.1.7</ecNumber>
    </recommendedName>
</protein>
<name>A0A167GE54_9BURK</name>
<dbReference type="PRINTS" id="PR00112">
    <property type="entry name" value="ACYLPHPHTASE"/>
</dbReference>
<comment type="catalytic activity">
    <reaction evidence="3 4">
        <text>an acyl phosphate + H2O = a carboxylate + phosphate + H(+)</text>
        <dbReference type="Rhea" id="RHEA:14965"/>
        <dbReference type="ChEBI" id="CHEBI:15377"/>
        <dbReference type="ChEBI" id="CHEBI:15378"/>
        <dbReference type="ChEBI" id="CHEBI:29067"/>
        <dbReference type="ChEBI" id="CHEBI:43474"/>
        <dbReference type="ChEBI" id="CHEBI:59918"/>
        <dbReference type="EC" id="3.6.1.7"/>
    </reaction>
</comment>
<dbReference type="InterPro" id="IPR020456">
    <property type="entry name" value="Acylphosphatase"/>
</dbReference>
<dbReference type="STRING" id="1763535.LPB072_00045"/>
<evidence type="ECO:0000313" key="8">
    <source>
        <dbReference type="EMBL" id="OAD39329.1"/>
    </source>
</evidence>
<evidence type="ECO:0000256" key="1">
    <source>
        <dbReference type="ARBA" id="ARBA00005614"/>
    </source>
</evidence>
<dbReference type="PANTHER" id="PTHR47268">
    <property type="entry name" value="ACYLPHOSPHATASE"/>
    <property type="match status" value="1"/>
</dbReference>
<evidence type="ECO:0000256" key="2">
    <source>
        <dbReference type="ARBA" id="ARBA00012150"/>
    </source>
</evidence>
<gene>
    <name evidence="7" type="ORF">LPB072_00045</name>
    <name evidence="8" type="ORF">LPB72_22320</name>
</gene>
<dbReference type="PANTHER" id="PTHR47268:SF4">
    <property type="entry name" value="ACYLPHOSPHATASE"/>
    <property type="match status" value="1"/>
</dbReference>
<reference evidence="7 10" key="2">
    <citation type="submission" date="2016-10" db="EMBL/GenBank/DDBJ databases">
        <title>Hydorgenophaga sp. LPB0072 isolated from gastropod.</title>
        <authorList>
            <person name="Kim E."/>
            <person name="Yi H."/>
        </authorList>
    </citation>
    <scope>NUCLEOTIDE SEQUENCE [LARGE SCALE GENOMIC DNA]</scope>
    <source>
        <strain evidence="7 10">LPB0072</strain>
    </source>
</reference>
<feature type="active site" evidence="4">
    <location>
        <position position="44"/>
    </location>
</feature>
<comment type="similarity">
    <text evidence="1 5">Belongs to the acylphosphatase family.</text>
</comment>
<dbReference type="InterPro" id="IPR036046">
    <property type="entry name" value="Acylphosphatase-like_dom_sf"/>
</dbReference>
<accession>A0A167GE54</accession>
<dbReference type="KEGG" id="hyl:LPB072_00045"/>